<keyword evidence="4 9" id="KW-0812">Transmembrane</keyword>
<name>A0A9W8NSF6_9AGAR</name>
<evidence type="ECO:0000256" key="4">
    <source>
        <dbReference type="ARBA" id="ARBA00022692"/>
    </source>
</evidence>
<feature type="transmembrane region" description="Helical" evidence="9">
    <location>
        <begin position="773"/>
        <end position="796"/>
    </location>
</feature>
<comment type="similarity">
    <text evidence="2">Belongs to the oligopeptide OPT transporter family.</text>
</comment>
<evidence type="ECO:0000256" key="5">
    <source>
        <dbReference type="ARBA" id="ARBA00022856"/>
    </source>
</evidence>
<keyword evidence="11" id="KW-1185">Reference proteome</keyword>
<dbReference type="AlphaFoldDB" id="A0A9W8NSF6"/>
<protein>
    <submittedName>
        <fullName evidence="10">OPT oligopeptide transporter</fullName>
    </submittedName>
</protein>
<dbReference type="InterPro" id="IPR004648">
    <property type="entry name" value="Oligpept_transpt"/>
</dbReference>
<keyword evidence="3" id="KW-0813">Transport</keyword>
<feature type="transmembrane region" description="Helical" evidence="9">
    <location>
        <begin position="442"/>
        <end position="460"/>
    </location>
</feature>
<feature type="transmembrane region" description="Helical" evidence="9">
    <location>
        <begin position="196"/>
        <end position="221"/>
    </location>
</feature>
<dbReference type="NCBIfam" id="TIGR00728">
    <property type="entry name" value="OPT_sfam"/>
    <property type="match status" value="1"/>
</dbReference>
<feature type="transmembrane region" description="Helical" evidence="9">
    <location>
        <begin position="156"/>
        <end position="176"/>
    </location>
</feature>
<feature type="transmembrane region" description="Helical" evidence="9">
    <location>
        <begin position="286"/>
        <end position="301"/>
    </location>
</feature>
<dbReference type="Pfam" id="PF03169">
    <property type="entry name" value="OPT"/>
    <property type="match status" value="1"/>
</dbReference>
<feature type="transmembrane region" description="Helical" evidence="9">
    <location>
        <begin position="260"/>
        <end position="279"/>
    </location>
</feature>
<evidence type="ECO:0000256" key="7">
    <source>
        <dbReference type="ARBA" id="ARBA00022989"/>
    </source>
</evidence>
<evidence type="ECO:0000256" key="9">
    <source>
        <dbReference type="SAM" id="Phobius"/>
    </source>
</evidence>
<keyword evidence="8 9" id="KW-0472">Membrane</keyword>
<evidence type="ECO:0000313" key="11">
    <source>
        <dbReference type="Proteomes" id="UP001142393"/>
    </source>
</evidence>
<feature type="transmembrane region" description="Helical" evidence="9">
    <location>
        <begin position="130"/>
        <end position="149"/>
    </location>
</feature>
<dbReference type="InterPro" id="IPR004813">
    <property type="entry name" value="OPT"/>
</dbReference>
<proteinExistence type="inferred from homology"/>
<feature type="transmembrane region" description="Helical" evidence="9">
    <location>
        <begin position="497"/>
        <end position="517"/>
    </location>
</feature>
<feature type="transmembrane region" description="Helical" evidence="9">
    <location>
        <begin position="710"/>
        <end position="726"/>
    </location>
</feature>
<evidence type="ECO:0000313" key="10">
    <source>
        <dbReference type="EMBL" id="KAJ3739905.1"/>
    </source>
</evidence>
<evidence type="ECO:0000256" key="2">
    <source>
        <dbReference type="ARBA" id="ARBA00008807"/>
    </source>
</evidence>
<feature type="transmembrane region" description="Helical" evidence="9">
    <location>
        <begin position="524"/>
        <end position="546"/>
    </location>
</feature>
<dbReference type="PANTHER" id="PTHR22601">
    <property type="entry name" value="ISP4 LIKE PROTEIN"/>
    <property type="match status" value="1"/>
</dbReference>
<sequence length="811" mass="90419">MGDYCYFRFKNHAIQTLSESLADKETPLGRRNHRSRWCRVLLSPQFTVQAATMSTEEAIARRYSSRTESNAVKKRNLSFEKVDALIEDQAAEGESDSASNEVIQDAEAVALKVVSLQDDPTAPAITTRSILLGIGLSAFSSVLGTIYTFKPQNATVSQLFCLIIAYVLGTAIAALPSHGHWRILNPGPFNIKEHTAIVIMASTAANVSLAMEVIAAMNLFYDIRLNTAVAIFQIFATQMLGYGFAGILRTLLVYPTYAFYPSYISIVNLLQSLHFGGALNEKRRKFFWIVFAAIFFWEWIPQYPFPLLTAISIICLADNGRHAFVRNLFGAGSSNEGIGLFSFSLSWTLITQGFPLVHTWPLQTQVNSFIGLGIGYIVLTACYYSNVFNGRDLIWMSTSLFGTNGSIYDQDAVITSDYRLNETALESVGLPRYTTTFAISQLCYNLSIGAAVTTLLLWHWPELTKAFGKMQIFRSGPSDVDDPHYQEMLKYPEVPQWAYGALLITSLAICIGTSYAAPTVLIPAWSIIFFTIFAFIMSVILGFITATTGFNISIKYAVQIIAAFIHPGQPIPVMYAGLYGNATAFQTLYLLQDLKLGQYTKIPPRVTFAVQMLGSIVGAIFNYTMMITIVDANREVLKDPTGTRVWSGWIIQSTNSASVAMGALGKELFTLGKPSGYWIIPFAMLIGIFIPIPFWVVYKYTKQGSWINSTMKYLNFPIILLYIGWLPYSVNGQWWSCVFIGFASQWWIRTRRPRWFVKYNYLLSAALDGGSQVILFILSFAVFGASGASIAFPYWWGNPKNLSVDRCMLAD</sequence>
<feature type="transmembrane region" description="Helical" evidence="9">
    <location>
        <begin position="228"/>
        <end position="248"/>
    </location>
</feature>
<keyword evidence="6" id="KW-0653">Protein transport</keyword>
<organism evidence="10 11">
    <name type="scientific">Lentinula detonsa</name>
    <dbReference type="NCBI Taxonomy" id="2804962"/>
    <lineage>
        <taxon>Eukaryota</taxon>
        <taxon>Fungi</taxon>
        <taxon>Dikarya</taxon>
        <taxon>Basidiomycota</taxon>
        <taxon>Agaricomycotina</taxon>
        <taxon>Agaricomycetes</taxon>
        <taxon>Agaricomycetidae</taxon>
        <taxon>Agaricales</taxon>
        <taxon>Marasmiineae</taxon>
        <taxon>Omphalotaceae</taxon>
        <taxon>Lentinula</taxon>
    </lineage>
</organism>
<dbReference type="EMBL" id="JANVFU010000016">
    <property type="protein sequence ID" value="KAJ3739905.1"/>
    <property type="molecule type" value="Genomic_DNA"/>
</dbReference>
<dbReference type="GO" id="GO:0035673">
    <property type="term" value="F:oligopeptide transmembrane transporter activity"/>
    <property type="evidence" value="ECO:0007669"/>
    <property type="project" value="InterPro"/>
</dbReference>
<dbReference type="GO" id="GO:0015031">
    <property type="term" value="P:protein transport"/>
    <property type="evidence" value="ECO:0007669"/>
    <property type="project" value="UniProtKB-KW"/>
</dbReference>
<keyword evidence="5" id="KW-0571">Peptide transport</keyword>
<feature type="transmembrane region" description="Helical" evidence="9">
    <location>
        <begin position="369"/>
        <end position="388"/>
    </location>
</feature>
<accession>A0A9W8NSF6</accession>
<feature type="transmembrane region" description="Helical" evidence="9">
    <location>
        <begin position="677"/>
        <end position="698"/>
    </location>
</feature>
<reference evidence="10 11" key="1">
    <citation type="journal article" date="2023" name="Proc. Natl. Acad. Sci. U.S.A.">
        <title>A global phylogenomic analysis of the shiitake genus Lentinula.</title>
        <authorList>
            <person name="Sierra-Patev S."/>
            <person name="Min B."/>
            <person name="Naranjo-Ortiz M."/>
            <person name="Looney B."/>
            <person name="Konkel Z."/>
            <person name="Slot J.C."/>
            <person name="Sakamoto Y."/>
            <person name="Steenwyk J.L."/>
            <person name="Rokas A."/>
            <person name="Carro J."/>
            <person name="Camarero S."/>
            <person name="Ferreira P."/>
            <person name="Molpeceres G."/>
            <person name="Ruiz-Duenas F.J."/>
            <person name="Serrano A."/>
            <person name="Henrissat B."/>
            <person name="Drula E."/>
            <person name="Hughes K.W."/>
            <person name="Mata J.L."/>
            <person name="Ishikawa N.K."/>
            <person name="Vargas-Isla R."/>
            <person name="Ushijima S."/>
            <person name="Smith C.A."/>
            <person name="Donoghue J."/>
            <person name="Ahrendt S."/>
            <person name="Andreopoulos W."/>
            <person name="He G."/>
            <person name="LaButti K."/>
            <person name="Lipzen A."/>
            <person name="Ng V."/>
            <person name="Riley R."/>
            <person name="Sandor L."/>
            <person name="Barry K."/>
            <person name="Martinez A.T."/>
            <person name="Xiao Y."/>
            <person name="Gibbons J.G."/>
            <person name="Terashima K."/>
            <person name="Grigoriev I.V."/>
            <person name="Hibbett D."/>
        </authorList>
    </citation>
    <scope>NUCLEOTIDE SEQUENCE [LARGE SCALE GENOMIC DNA]</scope>
    <source>
        <strain evidence="10 11">TFB7810</strain>
    </source>
</reference>
<comment type="subcellular location">
    <subcellularLocation>
        <location evidence="1">Membrane</location>
        <topology evidence="1">Multi-pass membrane protein</topology>
    </subcellularLocation>
</comment>
<evidence type="ECO:0000256" key="6">
    <source>
        <dbReference type="ARBA" id="ARBA00022927"/>
    </source>
</evidence>
<dbReference type="Proteomes" id="UP001142393">
    <property type="component" value="Unassembled WGS sequence"/>
</dbReference>
<keyword evidence="7 9" id="KW-1133">Transmembrane helix</keyword>
<evidence type="ECO:0000256" key="1">
    <source>
        <dbReference type="ARBA" id="ARBA00004141"/>
    </source>
</evidence>
<comment type="caution">
    <text evidence="10">The sequence shown here is derived from an EMBL/GenBank/DDBJ whole genome shotgun (WGS) entry which is preliminary data.</text>
</comment>
<gene>
    <name evidence="10" type="ORF">DFH05DRAFT_1511522</name>
</gene>
<dbReference type="GO" id="GO:0016020">
    <property type="term" value="C:membrane"/>
    <property type="evidence" value="ECO:0007669"/>
    <property type="project" value="UniProtKB-SubCell"/>
</dbReference>
<evidence type="ECO:0000256" key="8">
    <source>
        <dbReference type="ARBA" id="ARBA00023136"/>
    </source>
</evidence>
<feature type="transmembrane region" description="Helical" evidence="9">
    <location>
        <begin position="612"/>
        <end position="630"/>
    </location>
</feature>
<evidence type="ECO:0000256" key="3">
    <source>
        <dbReference type="ARBA" id="ARBA00022448"/>
    </source>
</evidence>